<accession>A0A9D1P4M9</accession>
<feature type="binding site" evidence="6">
    <location>
        <begin position="62"/>
        <end position="64"/>
    </location>
    <ligand>
        <name>substrate</name>
    </ligand>
</feature>
<feature type="binding site" evidence="6">
    <location>
        <position position="62"/>
    </location>
    <ligand>
        <name>Zn(2+)</name>
        <dbReference type="ChEBI" id="CHEBI:29105"/>
        <label>1</label>
    </ligand>
</feature>
<dbReference type="SUPFAM" id="SSF51556">
    <property type="entry name" value="Metallo-dependent hydrolases"/>
    <property type="match status" value="1"/>
</dbReference>
<feature type="binding site" evidence="6">
    <location>
        <position position="94"/>
    </location>
    <ligand>
        <name>substrate</name>
    </ligand>
</feature>
<dbReference type="NCBIfam" id="TIGR00857">
    <property type="entry name" value="pyrC_multi"/>
    <property type="match status" value="1"/>
</dbReference>
<dbReference type="GO" id="GO:0006145">
    <property type="term" value="P:purine nucleobase catabolic process"/>
    <property type="evidence" value="ECO:0007669"/>
    <property type="project" value="TreeGrafter"/>
</dbReference>
<dbReference type="GO" id="GO:0005737">
    <property type="term" value="C:cytoplasm"/>
    <property type="evidence" value="ECO:0007669"/>
    <property type="project" value="TreeGrafter"/>
</dbReference>
<dbReference type="EC" id="3.5.2.3" evidence="6"/>
<feature type="binding site" evidence="6">
    <location>
        <position position="152"/>
    </location>
    <ligand>
        <name>Zn(2+)</name>
        <dbReference type="ChEBI" id="CHEBI:29105"/>
        <label>2</label>
    </ligand>
</feature>
<evidence type="ECO:0000256" key="6">
    <source>
        <dbReference type="HAMAP-Rule" id="MF_00220"/>
    </source>
</evidence>
<dbReference type="GO" id="GO:0008270">
    <property type="term" value="F:zinc ion binding"/>
    <property type="evidence" value="ECO:0007669"/>
    <property type="project" value="UniProtKB-UniRule"/>
</dbReference>
<feature type="binding site" evidence="6">
    <location>
        <position position="278"/>
    </location>
    <ligand>
        <name>substrate</name>
    </ligand>
</feature>
<evidence type="ECO:0000256" key="5">
    <source>
        <dbReference type="ARBA" id="ARBA00022975"/>
    </source>
</evidence>
<keyword evidence="3 6" id="KW-0479">Metal-binding</keyword>
<keyword evidence="6" id="KW-0862">Zinc</keyword>
<dbReference type="HAMAP" id="MF_00220_B">
    <property type="entry name" value="PyrC_classI_B"/>
    <property type="match status" value="1"/>
</dbReference>
<reference evidence="8" key="2">
    <citation type="journal article" date="2021" name="PeerJ">
        <title>Extensive microbial diversity within the chicken gut microbiome revealed by metagenomics and culture.</title>
        <authorList>
            <person name="Gilroy R."/>
            <person name="Ravi A."/>
            <person name="Getino M."/>
            <person name="Pursley I."/>
            <person name="Horton D.L."/>
            <person name="Alikhan N.F."/>
            <person name="Baker D."/>
            <person name="Gharbi K."/>
            <person name="Hall N."/>
            <person name="Watson M."/>
            <person name="Adriaenssens E.M."/>
            <person name="Foster-Nyarko E."/>
            <person name="Jarju S."/>
            <person name="Secka A."/>
            <person name="Antonio M."/>
            <person name="Oren A."/>
            <person name="Chaudhuri R.R."/>
            <person name="La Ragione R."/>
            <person name="Hildebrand F."/>
            <person name="Pallen M.J."/>
        </authorList>
    </citation>
    <scope>NUCLEOTIDE SEQUENCE</scope>
    <source>
        <strain evidence="8">CHK188-20938</strain>
    </source>
</reference>
<dbReference type="Pfam" id="PF01979">
    <property type="entry name" value="Amidohydro_1"/>
    <property type="match status" value="1"/>
</dbReference>
<feature type="binding site" evidence="6">
    <location>
        <position position="309"/>
    </location>
    <ligand>
        <name>substrate</name>
    </ligand>
</feature>
<evidence type="ECO:0000313" key="8">
    <source>
        <dbReference type="EMBL" id="HIV25639.1"/>
    </source>
</evidence>
<reference evidence="8" key="1">
    <citation type="submission" date="2020-10" db="EMBL/GenBank/DDBJ databases">
        <authorList>
            <person name="Gilroy R."/>
        </authorList>
    </citation>
    <scope>NUCLEOTIDE SEQUENCE</scope>
    <source>
        <strain evidence="8">CHK188-20938</strain>
    </source>
</reference>
<dbReference type="InterPro" id="IPR004722">
    <property type="entry name" value="DHOase"/>
</dbReference>
<dbReference type="GO" id="GO:0044205">
    <property type="term" value="P:'de novo' UMP biosynthetic process"/>
    <property type="evidence" value="ECO:0007669"/>
    <property type="project" value="UniProtKB-UniRule"/>
</dbReference>
<name>A0A9D1P4M9_9FIRM</name>
<evidence type="ECO:0000256" key="4">
    <source>
        <dbReference type="ARBA" id="ARBA00022801"/>
    </source>
</evidence>
<sequence>MSILIKGGRIIDPDTKLDQVADLLLEDGRIVKVGKNIRKKADTVLDAAGLYVMPGFIDMHVHLRDPGQTWKEDIESGSQAAACGGYTTIVAMPNTKPVMDSPDRIDYVTVKARSHSPIHVLQAGAATKGEKGQELADIAGMAAHGIPAISEDGRSVMNSRLCRDAMLEAAKCGIPFLDHCEDADLAAGGCVNEDENARAAGLPGISNAAEDAIAARDALLAAETGVHLHLCHCSTRYSAVILKLAKEAGVSISGEVCPHHFTLCSDDMVPGDTNYKMNPPLRTREDVEALKQALKEDIFEVISTDHAPHTTEEKSTTMRKAPFGIVGLETAAALTYTELVEPGILTPMQMAEKMSGNPARILKLENRGSLAEGKEADVVLLDPEAEYTIDVKKFVSRGKNSPFHGRKVKGKIVATICGGKIVYRAAREKNRSEE</sequence>
<evidence type="ECO:0000259" key="7">
    <source>
        <dbReference type="Pfam" id="PF01979"/>
    </source>
</evidence>
<feature type="binding site" evidence="6">
    <location>
        <position position="60"/>
    </location>
    <ligand>
        <name>Zn(2+)</name>
        <dbReference type="ChEBI" id="CHEBI:29105"/>
        <label>1</label>
    </ligand>
</feature>
<dbReference type="PROSITE" id="PS00483">
    <property type="entry name" value="DIHYDROOROTASE_2"/>
    <property type="match status" value="1"/>
</dbReference>
<comment type="similarity">
    <text evidence="2 6">Belongs to the metallo-dependent hydrolases superfamily. DHOase family. Class I DHOase subfamily.</text>
</comment>
<dbReference type="InterPro" id="IPR032466">
    <property type="entry name" value="Metal_Hydrolase"/>
</dbReference>
<feature type="domain" description="Amidohydrolase-related" evidence="7">
    <location>
        <begin position="51"/>
        <end position="422"/>
    </location>
</feature>
<feature type="binding site" evidence="6">
    <location>
        <begin position="323"/>
        <end position="324"/>
    </location>
    <ligand>
        <name>substrate</name>
    </ligand>
</feature>
<dbReference type="PROSITE" id="PS00482">
    <property type="entry name" value="DIHYDROOROTASE_1"/>
    <property type="match status" value="1"/>
</dbReference>
<feature type="binding site" evidence="6">
    <location>
        <position position="305"/>
    </location>
    <ligand>
        <name>Zn(2+)</name>
        <dbReference type="ChEBI" id="CHEBI:29105"/>
        <label>1</label>
    </ligand>
</feature>
<dbReference type="CDD" id="cd01317">
    <property type="entry name" value="DHOase_IIa"/>
    <property type="match status" value="1"/>
</dbReference>
<dbReference type="Gene3D" id="3.20.20.140">
    <property type="entry name" value="Metal-dependent hydrolases"/>
    <property type="match status" value="1"/>
</dbReference>
<comment type="cofactor">
    <cofactor evidence="6">
        <name>Zn(2+)</name>
        <dbReference type="ChEBI" id="CHEBI:29105"/>
    </cofactor>
    <text evidence="6">Binds 2 Zn(2+) ions per subunit.</text>
</comment>
<dbReference type="Gene3D" id="2.30.40.10">
    <property type="entry name" value="Urease, subunit C, domain 1"/>
    <property type="match status" value="1"/>
</dbReference>
<proteinExistence type="inferred from homology"/>
<keyword evidence="5 6" id="KW-0665">Pyrimidine biosynthesis</keyword>
<dbReference type="EMBL" id="DVOO01000022">
    <property type="protein sequence ID" value="HIV25639.1"/>
    <property type="molecule type" value="Genomic_DNA"/>
</dbReference>
<evidence type="ECO:0000313" key="9">
    <source>
        <dbReference type="Proteomes" id="UP000824169"/>
    </source>
</evidence>
<feature type="active site" evidence="6">
    <location>
        <position position="305"/>
    </location>
</feature>
<comment type="caution">
    <text evidence="8">The sequence shown here is derived from an EMBL/GenBank/DDBJ whole genome shotgun (WGS) entry which is preliminary data.</text>
</comment>
<organism evidence="8 9">
    <name type="scientific">Candidatus Scatomonas pullistercoris</name>
    <dbReference type="NCBI Taxonomy" id="2840920"/>
    <lineage>
        <taxon>Bacteria</taxon>
        <taxon>Bacillati</taxon>
        <taxon>Bacillota</taxon>
        <taxon>Clostridia</taxon>
        <taxon>Lachnospirales</taxon>
        <taxon>Lachnospiraceae</taxon>
        <taxon>Lachnospiraceae incertae sedis</taxon>
        <taxon>Candidatus Scatomonas</taxon>
    </lineage>
</organism>
<dbReference type="PANTHER" id="PTHR43668:SF2">
    <property type="entry name" value="ALLANTOINASE"/>
    <property type="match status" value="1"/>
</dbReference>
<dbReference type="InterPro" id="IPR006680">
    <property type="entry name" value="Amidohydro-rel"/>
</dbReference>
<dbReference type="InterPro" id="IPR050138">
    <property type="entry name" value="DHOase/Allantoinase_Hydrolase"/>
</dbReference>
<dbReference type="InterPro" id="IPR011059">
    <property type="entry name" value="Metal-dep_hydrolase_composite"/>
</dbReference>
<comment type="pathway">
    <text evidence="6">Pyrimidine metabolism; UMP biosynthesis via de novo pathway; (S)-dihydroorotate from bicarbonate: step 3/3.</text>
</comment>
<keyword evidence="4 6" id="KW-0378">Hydrolase</keyword>
<evidence type="ECO:0000256" key="3">
    <source>
        <dbReference type="ARBA" id="ARBA00022723"/>
    </source>
</evidence>
<feature type="binding site" evidence="6">
    <location>
        <position position="152"/>
    </location>
    <ligand>
        <name>Zn(2+)</name>
        <dbReference type="ChEBI" id="CHEBI:29105"/>
        <label>1</label>
    </ligand>
</feature>
<dbReference type="GO" id="GO:0004038">
    <property type="term" value="F:allantoinase activity"/>
    <property type="evidence" value="ECO:0007669"/>
    <property type="project" value="TreeGrafter"/>
</dbReference>
<dbReference type="Proteomes" id="UP000824169">
    <property type="component" value="Unassembled WGS sequence"/>
</dbReference>
<evidence type="ECO:0000256" key="1">
    <source>
        <dbReference type="ARBA" id="ARBA00002368"/>
    </source>
</evidence>
<dbReference type="AlphaFoldDB" id="A0A9D1P4M9"/>
<feature type="binding site" evidence="6">
    <location>
        <position position="179"/>
    </location>
    <ligand>
        <name>Zn(2+)</name>
        <dbReference type="ChEBI" id="CHEBI:29105"/>
        <label>2</label>
    </ligand>
</feature>
<gene>
    <name evidence="6" type="primary">pyrC</name>
    <name evidence="8" type="ORF">IAB71_07645</name>
</gene>
<feature type="binding site" evidence="6">
    <location>
        <position position="232"/>
    </location>
    <ligand>
        <name>Zn(2+)</name>
        <dbReference type="ChEBI" id="CHEBI:29105"/>
        <label>2</label>
    </ligand>
</feature>
<dbReference type="PANTHER" id="PTHR43668">
    <property type="entry name" value="ALLANTOINASE"/>
    <property type="match status" value="1"/>
</dbReference>
<evidence type="ECO:0000256" key="2">
    <source>
        <dbReference type="ARBA" id="ARBA00010286"/>
    </source>
</evidence>
<dbReference type="GO" id="GO:0004151">
    <property type="term" value="F:dihydroorotase activity"/>
    <property type="evidence" value="ECO:0007669"/>
    <property type="project" value="UniProtKB-UniRule"/>
</dbReference>
<dbReference type="InterPro" id="IPR002195">
    <property type="entry name" value="Dihydroorotase_CS"/>
</dbReference>
<comment type="function">
    <text evidence="1 6">Catalyzes the reversible cyclization of carbamoyl aspartate to dihydroorotate.</text>
</comment>
<dbReference type="SUPFAM" id="SSF51338">
    <property type="entry name" value="Composite domain of metallo-dependent hydrolases"/>
    <property type="match status" value="1"/>
</dbReference>
<protein>
    <recommendedName>
        <fullName evidence="6">Dihydroorotase</fullName>
        <shortName evidence="6">DHOase</shortName>
        <ecNumber evidence="6">3.5.2.3</ecNumber>
    </recommendedName>
</protein>
<comment type="catalytic activity">
    <reaction evidence="6">
        <text>(S)-dihydroorotate + H2O = N-carbamoyl-L-aspartate + H(+)</text>
        <dbReference type="Rhea" id="RHEA:24296"/>
        <dbReference type="ChEBI" id="CHEBI:15377"/>
        <dbReference type="ChEBI" id="CHEBI:15378"/>
        <dbReference type="ChEBI" id="CHEBI:30864"/>
        <dbReference type="ChEBI" id="CHEBI:32814"/>
        <dbReference type="EC" id="3.5.2.3"/>
    </reaction>
</comment>